<keyword evidence="1" id="KW-1133">Transmembrane helix</keyword>
<gene>
    <name evidence="2" type="ORF">sm9_1701</name>
</gene>
<evidence type="ECO:0000313" key="2">
    <source>
        <dbReference type="EMBL" id="ALT69468.1"/>
    </source>
</evidence>
<feature type="transmembrane region" description="Helical" evidence="1">
    <location>
        <begin position="35"/>
        <end position="56"/>
    </location>
</feature>
<keyword evidence="1" id="KW-0812">Transmembrane</keyword>
<protein>
    <submittedName>
        <fullName evidence="2">Uncharacterized protein</fullName>
    </submittedName>
</protein>
<dbReference type="AlphaFoldDB" id="A0A0U3CLT1"/>
<reference evidence="2 3" key="1">
    <citation type="submission" date="2015-04" db="EMBL/GenBank/DDBJ databases">
        <title>The complete genome sequence of the rumen methanogen Methanobrevibacter millerae SM9.</title>
        <authorList>
            <person name="Leahy S.C."/>
            <person name="Kelly W.J."/>
            <person name="Pacheco D.M."/>
            <person name="Li D."/>
            <person name="Altermann E."/>
            <person name="Attwood G.T."/>
        </authorList>
    </citation>
    <scope>NUCLEOTIDE SEQUENCE [LARGE SCALE GENOMIC DNA]</scope>
    <source>
        <strain evidence="2 3">SM9</strain>
    </source>
</reference>
<keyword evidence="3" id="KW-1185">Reference proteome</keyword>
<proteinExistence type="predicted"/>
<organism evidence="2 3">
    <name type="scientific">Methanobrevibacter millerae</name>
    <dbReference type="NCBI Taxonomy" id="230361"/>
    <lineage>
        <taxon>Archaea</taxon>
        <taxon>Methanobacteriati</taxon>
        <taxon>Methanobacteriota</taxon>
        <taxon>Methanomada group</taxon>
        <taxon>Methanobacteria</taxon>
        <taxon>Methanobacteriales</taxon>
        <taxon>Methanobacteriaceae</taxon>
        <taxon>Methanobrevibacter</taxon>
    </lineage>
</organism>
<dbReference type="KEGG" id="mmil:sm9_1701"/>
<dbReference type="Proteomes" id="UP000067738">
    <property type="component" value="Chromosome"/>
</dbReference>
<dbReference type="EMBL" id="CP011266">
    <property type="protein sequence ID" value="ALT69468.1"/>
    <property type="molecule type" value="Genomic_DNA"/>
</dbReference>
<evidence type="ECO:0000313" key="3">
    <source>
        <dbReference type="Proteomes" id="UP000067738"/>
    </source>
</evidence>
<sequence>MNKLGNTLKFVSGIILFVIGVVISYEVMVYNLVDVLLMVGFLIAIVGIILIISYFVDSNAEKTSGLIKDFLNSGEFNKSSINFPKRNSKSNSDFDNNGPLIMRPEHDDYDYGKNIDDSGLWEYYESEENSTLSPREYFDAPEIDESKAVLRVVNTEEKEVDLDKELNFTPNYEKPIKVTRKPKKRSKDYIYEETPIVEQSVDKTEEIKKALSQDLEPAIVSQTVPTQRDIAIDINNPERLPVPDSLKGNVLIGNELVTSNDAFEELAVGVNKEIMLEIPSLNTLSDRFLSHVPTIYSRVIIDEFDLSDISYTVLIASLLKQGVHIKTVPKVHTVNLITDDSHAMIISDGYVSGNPEYGAIYDDRASISNIRADFEKTWNIASNLDENVILNSIAGGVA</sequence>
<name>A0A0U3CLT1_9EURY</name>
<keyword evidence="1" id="KW-0472">Membrane</keyword>
<dbReference type="PATRIC" id="fig|230361.4.peg.1760"/>
<evidence type="ECO:0000256" key="1">
    <source>
        <dbReference type="SAM" id="Phobius"/>
    </source>
</evidence>
<accession>A0A0U3CLT1</accession>
<feature type="transmembrane region" description="Helical" evidence="1">
    <location>
        <begin position="7"/>
        <end position="29"/>
    </location>
</feature>